<dbReference type="InterPro" id="IPR024654">
    <property type="entry name" value="Calcineurin-like_PHP_lpxH"/>
</dbReference>
<dbReference type="GO" id="GO:0016787">
    <property type="term" value="F:hydrolase activity"/>
    <property type="evidence" value="ECO:0007669"/>
    <property type="project" value="UniProtKB-UniRule"/>
</dbReference>
<organism evidence="4 5">
    <name type="scientific">Ureibacillus thermosphaericus</name>
    <dbReference type="NCBI Taxonomy" id="51173"/>
    <lineage>
        <taxon>Bacteria</taxon>
        <taxon>Bacillati</taxon>
        <taxon>Bacillota</taxon>
        <taxon>Bacilli</taxon>
        <taxon>Bacillales</taxon>
        <taxon>Caryophanaceae</taxon>
        <taxon>Ureibacillus</taxon>
    </lineage>
</organism>
<dbReference type="EMBL" id="JACHGZ010000004">
    <property type="protein sequence ID" value="MBB5148223.1"/>
    <property type="molecule type" value="Genomic_DNA"/>
</dbReference>
<dbReference type="InterPro" id="IPR041802">
    <property type="entry name" value="MPP_YfcE"/>
</dbReference>
<keyword evidence="2" id="KW-0479">Metal-binding</keyword>
<dbReference type="InterPro" id="IPR029052">
    <property type="entry name" value="Metallo-depent_PP-like"/>
</dbReference>
<proteinExistence type="inferred from homology"/>
<dbReference type="CDD" id="cd00841">
    <property type="entry name" value="MPP_YfcE"/>
    <property type="match status" value="1"/>
</dbReference>
<dbReference type="PANTHER" id="PTHR11124">
    <property type="entry name" value="VACUOLAR SORTING PROTEIN VPS29"/>
    <property type="match status" value="1"/>
</dbReference>
<comment type="caution">
    <text evidence="4">The sequence shown here is derived from an EMBL/GenBank/DDBJ whole genome shotgun (WGS) entry which is preliminary data.</text>
</comment>
<dbReference type="Pfam" id="PF12850">
    <property type="entry name" value="Metallophos_2"/>
    <property type="match status" value="1"/>
</dbReference>
<evidence type="ECO:0000313" key="5">
    <source>
        <dbReference type="Proteomes" id="UP000557217"/>
    </source>
</evidence>
<evidence type="ECO:0000259" key="3">
    <source>
        <dbReference type="Pfam" id="PF12850"/>
    </source>
</evidence>
<dbReference type="AlphaFoldDB" id="A0A840PQC4"/>
<evidence type="ECO:0000256" key="2">
    <source>
        <dbReference type="RuleBase" id="RU362039"/>
    </source>
</evidence>
<dbReference type="GO" id="GO:0046872">
    <property type="term" value="F:metal ion binding"/>
    <property type="evidence" value="ECO:0007669"/>
    <property type="project" value="UniProtKB-KW"/>
</dbReference>
<dbReference type="InterPro" id="IPR000979">
    <property type="entry name" value="Phosphodiesterase_MJ0936/Vps29"/>
</dbReference>
<feature type="domain" description="Calcineurin-like phosphoesterase" evidence="3">
    <location>
        <begin position="1"/>
        <end position="144"/>
    </location>
</feature>
<reference evidence="4 5" key="1">
    <citation type="submission" date="2020-08" db="EMBL/GenBank/DDBJ databases">
        <title>Genomic Encyclopedia of Type Strains, Phase IV (KMG-IV): sequencing the most valuable type-strain genomes for metagenomic binning, comparative biology and taxonomic classification.</title>
        <authorList>
            <person name="Goeker M."/>
        </authorList>
    </citation>
    <scope>NUCLEOTIDE SEQUENCE [LARGE SCALE GENOMIC DNA]</scope>
    <source>
        <strain evidence="4 5">DSM 10633</strain>
    </source>
</reference>
<dbReference type="Gene3D" id="3.60.21.10">
    <property type="match status" value="1"/>
</dbReference>
<comment type="similarity">
    <text evidence="1 2">Belongs to the metallophosphoesterase superfamily. YfcE family.</text>
</comment>
<dbReference type="Proteomes" id="UP000557217">
    <property type="component" value="Unassembled WGS sequence"/>
</dbReference>
<keyword evidence="5" id="KW-1185">Reference proteome</keyword>
<comment type="cofactor">
    <cofactor evidence="2">
        <name>a divalent metal cation</name>
        <dbReference type="ChEBI" id="CHEBI:60240"/>
    </cofactor>
</comment>
<accession>A0A840PQC4</accession>
<evidence type="ECO:0000313" key="4">
    <source>
        <dbReference type="EMBL" id="MBB5148223.1"/>
    </source>
</evidence>
<dbReference type="SUPFAM" id="SSF56300">
    <property type="entry name" value="Metallo-dependent phosphatases"/>
    <property type="match status" value="1"/>
</dbReference>
<dbReference type="EC" id="3.1.4.-" evidence="2"/>
<name>A0A840PQC4_URETH</name>
<dbReference type="NCBIfam" id="TIGR00040">
    <property type="entry name" value="yfcE"/>
    <property type="match status" value="1"/>
</dbReference>
<dbReference type="RefSeq" id="WP_016837208.1">
    <property type="nucleotide sequence ID" value="NZ_AP018335.1"/>
</dbReference>
<gene>
    <name evidence="4" type="ORF">HNR36_000608</name>
</gene>
<evidence type="ECO:0000256" key="1">
    <source>
        <dbReference type="ARBA" id="ARBA00008950"/>
    </source>
</evidence>
<protein>
    <recommendedName>
        <fullName evidence="2">Phosphoesterase</fullName>
        <ecNumber evidence="2">3.1.4.-</ecNumber>
    </recommendedName>
</protein>
<sequence>MKLLVMSDTHGDAEIIQVVKERHPGVDVVIHCGDSELDYQHPYLEGVKRVRGNCDRDSRFPEELQFEIENKKVYVTHGHLFNVKSTTMNLFYRAKEVEADAVLFGHSHLLGAELIDNILFVNPGSLLKPRGIDEKSYAVLEYNDSIWKVTAYTDQGEEIFQKEYPLEEL</sequence>